<dbReference type="VEuPathDB" id="VectorBase:ISCP_017808"/>
<evidence type="ECO:0000256" key="9">
    <source>
        <dbReference type="ARBA" id="ARBA00023163"/>
    </source>
</evidence>
<keyword evidence="9" id="KW-0804">Transcription</keyword>
<accession>B7PZI7</accession>
<dbReference type="FunFam" id="3.30.160.60:FF:000446">
    <property type="entry name" value="Zinc finger protein"/>
    <property type="match status" value="1"/>
</dbReference>
<dbReference type="Gene3D" id="3.30.160.60">
    <property type="entry name" value="Classic Zinc Finger"/>
    <property type="match status" value="3"/>
</dbReference>
<dbReference type="OrthoDB" id="6508526at2759"/>
<dbReference type="VEuPathDB" id="VectorBase:ISCW020104"/>
<dbReference type="Pfam" id="PF00096">
    <property type="entry name" value="zf-C2H2"/>
    <property type="match status" value="1"/>
</dbReference>
<dbReference type="FunFam" id="3.30.160.60:FF:000097">
    <property type="entry name" value="Zinc finger protein"/>
    <property type="match status" value="1"/>
</dbReference>
<evidence type="ECO:0000259" key="12">
    <source>
        <dbReference type="PROSITE" id="PS50157"/>
    </source>
</evidence>
<evidence type="ECO:0000256" key="3">
    <source>
        <dbReference type="ARBA" id="ARBA00022723"/>
    </source>
</evidence>
<evidence type="ECO:0000256" key="5">
    <source>
        <dbReference type="ARBA" id="ARBA00022771"/>
    </source>
</evidence>
<reference evidence="14" key="2">
    <citation type="submission" date="2020-05" db="UniProtKB">
        <authorList>
            <consortium name="EnsemblMetazoa"/>
        </authorList>
    </citation>
    <scope>IDENTIFICATION</scope>
    <source>
        <strain evidence="14">wikel</strain>
    </source>
</reference>
<feature type="domain" description="C2H2-type" evidence="12">
    <location>
        <begin position="44"/>
        <end position="71"/>
    </location>
</feature>
<keyword evidence="8" id="KW-0238">DNA-binding</keyword>
<keyword evidence="10" id="KW-0539">Nucleus</keyword>
<dbReference type="SMART" id="SM00355">
    <property type="entry name" value="ZnF_C2H2"/>
    <property type="match status" value="3"/>
</dbReference>
<comment type="subcellular location">
    <subcellularLocation>
        <location evidence="2">Nucleus</location>
    </subcellularLocation>
</comment>
<dbReference type="AlphaFoldDB" id="B7PZI7"/>
<dbReference type="InParanoid" id="B7PZI7"/>
<dbReference type="PANTHER" id="PTHR16515:SF66">
    <property type="entry name" value="C2H2-TYPE DOMAIN-CONTAINING PROTEIN"/>
    <property type="match status" value="1"/>
</dbReference>
<dbReference type="STRING" id="6945.B7PZI7"/>
<evidence type="ECO:0000256" key="4">
    <source>
        <dbReference type="ARBA" id="ARBA00022737"/>
    </source>
</evidence>
<proteinExistence type="predicted"/>
<dbReference type="GO" id="GO:0005634">
    <property type="term" value="C:nucleus"/>
    <property type="evidence" value="ECO:0007669"/>
    <property type="project" value="UniProtKB-SubCell"/>
</dbReference>
<name>B7PZI7_IXOSC</name>
<comment type="function">
    <text evidence="1">May be involved in transcriptional regulation.</text>
</comment>
<feature type="domain" description="C2H2-type" evidence="12">
    <location>
        <begin position="16"/>
        <end position="43"/>
    </location>
</feature>
<dbReference type="Pfam" id="PF13465">
    <property type="entry name" value="zf-H2C2_2"/>
    <property type="match status" value="1"/>
</dbReference>
<dbReference type="InterPro" id="IPR036236">
    <property type="entry name" value="Znf_C2H2_sf"/>
</dbReference>
<dbReference type="HOGENOM" id="CLU_002678_42_18_1"/>
<dbReference type="PaxDb" id="6945-B7PZI7"/>
<keyword evidence="4" id="KW-0677">Repeat</keyword>
<dbReference type="InterPro" id="IPR050331">
    <property type="entry name" value="Zinc_finger"/>
</dbReference>
<dbReference type="PROSITE" id="PS00028">
    <property type="entry name" value="ZINC_FINGER_C2H2_1"/>
    <property type="match status" value="3"/>
</dbReference>
<dbReference type="Proteomes" id="UP000001555">
    <property type="component" value="Unassembled WGS sequence"/>
</dbReference>
<organism>
    <name type="scientific">Ixodes scapularis</name>
    <name type="common">Black-legged tick</name>
    <name type="synonym">Deer tick</name>
    <dbReference type="NCBI Taxonomy" id="6945"/>
    <lineage>
        <taxon>Eukaryota</taxon>
        <taxon>Metazoa</taxon>
        <taxon>Ecdysozoa</taxon>
        <taxon>Arthropoda</taxon>
        <taxon>Chelicerata</taxon>
        <taxon>Arachnida</taxon>
        <taxon>Acari</taxon>
        <taxon>Parasitiformes</taxon>
        <taxon>Ixodida</taxon>
        <taxon>Ixodoidea</taxon>
        <taxon>Ixodidae</taxon>
        <taxon>Ixodinae</taxon>
        <taxon>Ixodes</taxon>
    </lineage>
</organism>
<dbReference type="InterPro" id="IPR013087">
    <property type="entry name" value="Znf_C2H2_type"/>
</dbReference>
<keyword evidence="6" id="KW-0862">Zinc</keyword>
<evidence type="ECO:0000256" key="10">
    <source>
        <dbReference type="ARBA" id="ARBA00023242"/>
    </source>
</evidence>
<keyword evidence="5 11" id="KW-0863">Zinc-finger</keyword>
<evidence type="ECO:0000256" key="6">
    <source>
        <dbReference type="ARBA" id="ARBA00022833"/>
    </source>
</evidence>
<keyword evidence="3" id="KW-0479">Metal-binding</keyword>
<dbReference type="VEuPathDB" id="VectorBase:ISCI020104"/>
<dbReference type="EMBL" id="ABJB010718619">
    <property type="status" value="NOT_ANNOTATED_CDS"/>
    <property type="molecule type" value="Genomic_DNA"/>
</dbReference>
<dbReference type="GO" id="GO:0006355">
    <property type="term" value="P:regulation of DNA-templated transcription"/>
    <property type="evidence" value="ECO:0007669"/>
    <property type="project" value="UniProtKB-ARBA"/>
</dbReference>
<dbReference type="PANTHER" id="PTHR16515">
    <property type="entry name" value="PR DOMAIN ZINC FINGER PROTEIN"/>
    <property type="match status" value="1"/>
</dbReference>
<sequence length="101" mass="12126">MEPLLVLVPEEDQSRYQCPHCSYSCTNRAYLQRHMRVHTGERPYRCDVCPSAFKDRSNLNRHRRCHTGEKPFKCPHCWRRFNQTSSLRTHVLGQHGTSRWR</sequence>
<evidence type="ECO:0000313" key="14">
    <source>
        <dbReference type="EnsemblMetazoa" id="ISCW020104-PA"/>
    </source>
</evidence>
<dbReference type="GO" id="GO:0003677">
    <property type="term" value="F:DNA binding"/>
    <property type="evidence" value="ECO:0007669"/>
    <property type="project" value="UniProtKB-KW"/>
</dbReference>
<dbReference type="SUPFAM" id="SSF57667">
    <property type="entry name" value="beta-beta-alpha zinc fingers"/>
    <property type="match status" value="2"/>
</dbReference>
<dbReference type="EMBL" id="DS825938">
    <property type="protein sequence ID" value="EEC12009.1"/>
    <property type="molecule type" value="Genomic_DNA"/>
</dbReference>
<protein>
    <submittedName>
        <fullName evidence="13 14">Zinc finger protein, putative</fullName>
    </submittedName>
</protein>
<evidence type="ECO:0000256" key="7">
    <source>
        <dbReference type="ARBA" id="ARBA00023015"/>
    </source>
</evidence>
<dbReference type="EnsemblMetazoa" id="ISCW020104-RA">
    <property type="protein sequence ID" value="ISCW020104-PA"/>
    <property type="gene ID" value="ISCW020104"/>
</dbReference>
<gene>
    <name evidence="13" type="ORF">IscW_ISCW020104</name>
</gene>
<keyword evidence="15" id="KW-1185">Reference proteome</keyword>
<evidence type="ECO:0000313" key="13">
    <source>
        <dbReference type="EMBL" id="EEC12009.1"/>
    </source>
</evidence>
<dbReference type="GO" id="GO:0008270">
    <property type="term" value="F:zinc ion binding"/>
    <property type="evidence" value="ECO:0007669"/>
    <property type="project" value="UniProtKB-KW"/>
</dbReference>
<reference evidence="13 15" key="1">
    <citation type="submission" date="2008-03" db="EMBL/GenBank/DDBJ databases">
        <title>Annotation of Ixodes scapularis.</title>
        <authorList>
            <consortium name="Ixodes scapularis Genome Project Consortium"/>
            <person name="Caler E."/>
            <person name="Hannick L.I."/>
            <person name="Bidwell S."/>
            <person name="Joardar V."/>
            <person name="Thiagarajan M."/>
            <person name="Amedeo P."/>
            <person name="Galinsky K.J."/>
            <person name="Schobel S."/>
            <person name="Inman J."/>
            <person name="Hostetler J."/>
            <person name="Miller J."/>
            <person name="Hammond M."/>
            <person name="Megy K."/>
            <person name="Lawson D."/>
            <person name="Kodira C."/>
            <person name="Sutton G."/>
            <person name="Meyer J."/>
            <person name="Hill C.A."/>
            <person name="Birren B."/>
            <person name="Nene V."/>
            <person name="Collins F."/>
            <person name="Alarcon-Chaidez F."/>
            <person name="Wikel S."/>
            <person name="Strausberg R."/>
        </authorList>
    </citation>
    <scope>NUCLEOTIDE SEQUENCE [LARGE SCALE GENOMIC DNA]</scope>
    <source>
        <strain evidence="15">Wikel</strain>
        <strain evidence="13">Wikel colony</strain>
    </source>
</reference>
<evidence type="ECO:0000256" key="8">
    <source>
        <dbReference type="ARBA" id="ARBA00023125"/>
    </source>
</evidence>
<evidence type="ECO:0000313" key="15">
    <source>
        <dbReference type="Proteomes" id="UP000001555"/>
    </source>
</evidence>
<dbReference type="PROSITE" id="PS50157">
    <property type="entry name" value="ZINC_FINGER_C2H2_2"/>
    <property type="match status" value="3"/>
</dbReference>
<keyword evidence="7" id="KW-0805">Transcription regulation</keyword>
<feature type="domain" description="C2H2-type" evidence="12">
    <location>
        <begin position="72"/>
        <end position="100"/>
    </location>
</feature>
<dbReference type="FunFam" id="3.30.160.60:FF:002343">
    <property type="entry name" value="Zinc finger protein 33A"/>
    <property type="match status" value="1"/>
</dbReference>
<evidence type="ECO:0000256" key="1">
    <source>
        <dbReference type="ARBA" id="ARBA00003767"/>
    </source>
</evidence>
<evidence type="ECO:0000256" key="2">
    <source>
        <dbReference type="ARBA" id="ARBA00004123"/>
    </source>
</evidence>
<evidence type="ECO:0000256" key="11">
    <source>
        <dbReference type="PROSITE-ProRule" id="PRU00042"/>
    </source>
</evidence>